<dbReference type="SUPFAM" id="SSF101960">
    <property type="entry name" value="Stabilizer of iron transporter SufD"/>
    <property type="match status" value="1"/>
</dbReference>
<dbReference type="Pfam" id="PF19295">
    <property type="entry name" value="SufBD_N"/>
    <property type="match status" value="1"/>
</dbReference>
<evidence type="ECO:0000259" key="2">
    <source>
        <dbReference type="Pfam" id="PF01458"/>
    </source>
</evidence>
<sequence length="448" mass="47013">MSAPMTPPRTLAEAALAEAFDAALPGLPGGPDARKLRETSFSKFYDAGLPHRRIEAWHYTDLRALMRTAAPLAEAPSADSLAALREKLAASAPGCRLVVVDGVFVAQLSDPAPEGVVIQSLASVLAAGRPDLIALLAAQEFGGADTIVSLNAALMQDGVVIEVAPGAVVAEPIRIIYASTACEPRASYARSALIVGAGASMRLIEEDFGAQAAQTNRCLIVSVGDEAACDHIVSMTGMGRSSLRIESMIVRLGARVKFKSFGLIGDGGVVRRQIFMRFDGADSEGTLSGVSLLRGREHADTTLLVEHAGTGCAGRETFKYVLDEEAVGVFQGKITVEKEAQKTDGRMMSKALLLSDGVAMNNKPELEIFADDVACGHGATCGGLDENQLFYLQTRGLPFAEAEALLLEAFAADLVDELLDEATGAELREKIVCWLSARGAAPAAGDAP</sequence>
<dbReference type="OrthoDB" id="9768262at2"/>
<evidence type="ECO:0000259" key="3">
    <source>
        <dbReference type="Pfam" id="PF19295"/>
    </source>
</evidence>
<dbReference type="InterPro" id="IPR000825">
    <property type="entry name" value="SUF_FeS_clus_asmbl_SufBD_core"/>
</dbReference>
<dbReference type="PANTHER" id="PTHR43575:SF1">
    <property type="entry name" value="PROTEIN ABCI7, CHLOROPLASTIC"/>
    <property type="match status" value="1"/>
</dbReference>
<dbReference type="AlphaFoldDB" id="A0A2J7TID1"/>
<comment type="caution">
    <text evidence="4">The sequence shown here is derived from an EMBL/GenBank/DDBJ whole genome shotgun (WGS) entry which is preliminary data.</text>
</comment>
<organism evidence="4 5">
    <name type="scientific">Methylocella silvestris</name>
    <dbReference type="NCBI Taxonomy" id="199596"/>
    <lineage>
        <taxon>Bacteria</taxon>
        <taxon>Pseudomonadati</taxon>
        <taxon>Pseudomonadota</taxon>
        <taxon>Alphaproteobacteria</taxon>
        <taxon>Hyphomicrobiales</taxon>
        <taxon>Beijerinckiaceae</taxon>
        <taxon>Methylocella</taxon>
    </lineage>
</organism>
<dbReference type="PANTHER" id="PTHR43575">
    <property type="entry name" value="PROTEIN ABCI7, CHLOROPLASTIC"/>
    <property type="match status" value="1"/>
</dbReference>
<dbReference type="InterPro" id="IPR055346">
    <property type="entry name" value="Fe-S_cluster_assembly_SufBD"/>
</dbReference>
<gene>
    <name evidence="4" type="ORF">CR492_07320</name>
</gene>
<dbReference type="Pfam" id="PF01458">
    <property type="entry name" value="SUFBD_core"/>
    <property type="match status" value="1"/>
</dbReference>
<dbReference type="InterPro" id="IPR037284">
    <property type="entry name" value="SUF_FeS_clus_asmbl_SufBD_sf"/>
</dbReference>
<evidence type="ECO:0000313" key="5">
    <source>
        <dbReference type="Proteomes" id="UP000236286"/>
    </source>
</evidence>
<reference evidence="4 5" key="1">
    <citation type="submission" date="2017-10" db="EMBL/GenBank/DDBJ databases">
        <title>Genome announcement of Methylocella silvestris TVC from permafrost.</title>
        <authorList>
            <person name="Wang J."/>
            <person name="Geng K."/>
            <person name="Ul-Haque F."/>
            <person name="Crombie A.T."/>
            <person name="Street L.E."/>
            <person name="Wookey P.A."/>
            <person name="Murrell J.C."/>
            <person name="Pratscher J."/>
        </authorList>
    </citation>
    <scope>NUCLEOTIDE SEQUENCE [LARGE SCALE GENOMIC DNA]</scope>
    <source>
        <strain evidence="4 5">TVC</strain>
    </source>
</reference>
<proteinExistence type="inferred from homology"/>
<evidence type="ECO:0000256" key="1">
    <source>
        <dbReference type="ARBA" id="ARBA00043967"/>
    </source>
</evidence>
<dbReference type="Proteomes" id="UP000236286">
    <property type="component" value="Unassembled WGS sequence"/>
</dbReference>
<dbReference type="EMBL" id="PDZR01000006">
    <property type="protein sequence ID" value="PNG26499.1"/>
    <property type="molecule type" value="Genomic_DNA"/>
</dbReference>
<protein>
    <submittedName>
        <fullName evidence="4">Fe-S cluster assembly protein SufD</fullName>
    </submittedName>
</protein>
<accession>A0A2J7TID1</accession>
<name>A0A2J7TID1_METSI</name>
<dbReference type="GO" id="GO:0016226">
    <property type="term" value="P:iron-sulfur cluster assembly"/>
    <property type="evidence" value="ECO:0007669"/>
    <property type="project" value="InterPro"/>
</dbReference>
<feature type="domain" description="SUF system FeS cluster assembly SufBD N-terminal" evidence="3">
    <location>
        <begin position="35"/>
        <end position="175"/>
    </location>
</feature>
<dbReference type="RefSeq" id="WP_102843096.1">
    <property type="nucleotide sequence ID" value="NZ_PDZR01000006.1"/>
</dbReference>
<feature type="domain" description="SUF system FeS cluster assembly SufBD core" evidence="2">
    <location>
        <begin position="185"/>
        <end position="410"/>
    </location>
</feature>
<comment type="similarity">
    <text evidence="1">Belongs to the iron-sulfur cluster assembly SufBD family.</text>
</comment>
<dbReference type="InterPro" id="IPR045595">
    <property type="entry name" value="SufBD_N"/>
</dbReference>
<evidence type="ECO:0000313" key="4">
    <source>
        <dbReference type="EMBL" id="PNG26499.1"/>
    </source>
</evidence>